<dbReference type="GO" id="GO:0017128">
    <property type="term" value="F:phospholipid scramblase activity"/>
    <property type="evidence" value="ECO:0007669"/>
    <property type="project" value="InterPro"/>
</dbReference>
<dbReference type="GO" id="GO:1903147">
    <property type="term" value="P:negative regulation of autophagy of mitochondrion"/>
    <property type="evidence" value="ECO:0007669"/>
    <property type="project" value="EnsemblFungi"/>
</dbReference>
<dbReference type="Proteomes" id="UP000094455">
    <property type="component" value="Unassembled WGS sequence"/>
</dbReference>
<accession>A0A1E3NIX1</accession>
<dbReference type="GO" id="GO:0034599">
    <property type="term" value="P:cellular response to oxidative stress"/>
    <property type="evidence" value="ECO:0007669"/>
    <property type="project" value="EnsemblFungi"/>
</dbReference>
<dbReference type="InterPro" id="IPR005552">
    <property type="entry name" value="Scramblase"/>
</dbReference>
<dbReference type="STRING" id="763406.A0A1E3NIX1"/>
<dbReference type="PANTHER" id="PTHR23248">
    <property type="entry name" value="PHOSPHOLIPID SCRAMBLASE-RELATED"/>
    <property type="match status" value="1"/>
</dbReference>
<protein>
    <recommendedName>
        <fullName evidence="2">Phospholipid scramblase</fullName>
    </recommendedName>
</protein>
<dbReference type="RefSeq" id="XP_019016416.1">
    <property type="nucleotide sequence ID" value="XM_019162496.1"/>
</dbReference>
<evidence type="ECO:0000313" key="4">
    <source>
        <dbReference type="Proteomes" id="UP000094455"/>
    </source>
</evidence>
<feature type="non-terminal residue" evidence="3">
    <location>
        <position position="1"/>
    </location>
</feature>
<dbReference type="GeneID" id="30179183"/>
<dbReference type="GO" id="GO:0005886">
    <property type="term" value="C:plasma membrane"/>
    <property type="evidence" value="ECO:0007669"/>
    <property type="project" value="TreeGrafter"/>
</dbReference>
<organism evidence="3 4">
    <name type="scientific">Pichia membranifaciens NRRL Y-2026</name>
    <dbReference type="NCBI Taxonomy" id="763406"/>
    <lineage>
        <taxon>Eukaryota</taxon>
        <taxon>Fungi</taxon>
        <taxon>Dikarya</taxon>
        <taxon>Ascomycota</taxon>
        <taxon>Saccharomycotina</taxon>
        <taxon>Pichiomycetes</taxon>
        <taxon>Pichiales</taxon>
        <taxon>Pichiaceae</taxon>
        <taxon>Pichia</taxon>
    </lineage>
</organism>
<keyword evidence="4" id="KW-1185">Reference proteome</keyword>
<feature type="non-terminal residue" evidence="3">
    <location>
        <position position="264"/>
    </location>
</feature>
<gene>
    <name evidence="3" type="ORF">PICMEDRAFT_27449</name>
</gene>
<dbReference type="OrthoDB" id="191150at2759"/>
<evidence type="ECO:0000256" key="1">
    <source>
        <dbReference type="ARBA" id="ARBA00005350"/>
    </source>
</evidence>
<dbReference type="PANTHER" id="PTHR23248:SF9">
    <property type="entry name" value="PHOSPHOLIPID SCRAMBLASE"/>
    <property type="match status" value="1"/>
</dbReference>
<sequence length="264" mass="29669">NSIINSTHACFPILSQPTLVIERRIEYMNLFLGFEQSNKYALYDAMGTQIGWLIERDFGIGKAIMRQVYRLHRPFTVDLLDIEGNLLLTIKRPFSFINSHIKAILPMQVDESDPLAKEAADIEPDGIVVGESVQSWHLWRRRYNLFESINDGSGAFKQFGKIDSGFLRWEFPVYDENGMVHGEVSRNFSGLFREAMTDTGVYVLRMDPSSFEGGETEYGPISGKALTLDEKAVMLSNAVSIDFDYFSRHSGVGGGGLLWFGGGD</sequence>
<evidence type="ECO:0000313" key="3">
    <source>
        <dbReference type="EMBL" id="ODQ45303.1"/>
    </source>
</evidence>
<dbReference type="EMBL" id="KV454005">
    <property type="protein sequence ID" value="ODQ45303.1"/>
    <property type="molecule type" value="Genomic_DNA"/>
</dbReference>
<dbReference type="AlphaFoldDB" id="A0A1E3NIX1"/>
<proteinExistence type="inferred from homology"/>
<evidence type="ECO:0000256" key="2">
    <source>
        <dbReference type="RuleBase" id="RU363116"/>
    </source>
</evidence>
<dbReference type="GO" id="GO:0034605">
    <property type="term" value="P:cellular response to heat"/>
    <property type="evidence" value="ECO:0007669"/>
    <property type="project" value="EnsemblFungi"/>
</dbReference>
<dbReference type="Pfam" id="PF03803">
    <property type="entry name" value="Scramblase"/>
    <property type="match status" value="1"/>
</dbReference>
<name>A0A1E3NIX1_9ASCO</name>
<comment type="similarity">
    <text evidence="1 2">Belongs to the phospholipid scramblase family.</text>
</comment>
<reference evidence="3 4" key="1">
    <citation type="journal article" date="2016" name="Proc. Natl. Acad. Sci. U.S.A.">
        <title>Comparative genomics of biotechnologically important yeasts.</title>
        <authorList>
            <person name="Riley R."/>
            <person name="Haridas S."/>
            <person name="Wolfe K.H."/>
            <person name="Lopes M.R."/>
            <person name="Hittinger C.T."/>
            <person name="Goeker M."/>
            <person name="Salamov A.A."/>
            <person name="Wisecaver J.H."/>
            <person name="Long T.M."/>
            <person name="Calvey C.H."/>
            <person name="Aerts A.L."/>
            <person name="Barry K.W."/>
            <person name="Choi C."/>
            <person name="Clum A."/>
            <person name="Coughlan A.Y."/>
            <person name="Deshpande S."/>
            <person name="Douglass A.P."/>
            <person name="Hanson S.J."/>
            <person name="Klenk H.-P."/>
            <person name="LaButti K.M."/>
            <person name="Lapidus A."/>
            <person name="Lindquist E.A."/>
            <person name="Lipzen A.M."/>
            <person name="Meier-Kolthoff J.P."/>
            <person name="Ohm R.A."/>
            <person name="Otillar R.P."/>
            <person name="Pangilinan J.L."/>
            <person name="Peng Y."/>
            <person name="Rokas A."/>
            <person name="Rosa C.A."/>
            <person name="Scheuner C."/>
            <person name="Sibirny A.A."/>
            <person name="Slot J.C."/>
            <person name="Stielow J.B."/>
            <person name="Sun H."/>
            <person name="Kurtzman C.P."/>
            <person name="Blackwell M."/>
            <person name="Grigoriev I.V."/>
            <person name="Jeffries T.W."/>
        </authorList>
    </citation>
    <scope>NUCLEOTIDE SEQUENCE [LARGE SCALE GENOMIC DNA]</scope>
    <source>
        <strain evidence="3 4">NRRL Y-2026</strain>
    </source>
</reference>